<evidence type="ECO:0000313" key="1">
    <source>
        <dbReference type="EMBL" id="MBB4934260.1"/>
    </source>
</evidence>
<evidence type="ECO:0000313" key="2">
    <source>
        <dbReference type="Proteomes" id="UP000523007"/>
    </source>
</evidence>
<gene>
    <name evidence="1" type="ORF">F4561_005080</name>
</gene>
<comment type="caution">
    <text evidence="1">The sequence shown here is derived from an EMBL/GenBank/DDBJ whole genome shotgun (WGS) entry which is preliminary data.</text>
</comment>
<accession>A0A7W7W5X3</accession>
<dbReference type="AlphaFoldDB" id="A0A7W7W5X3"/>
<dbReference type="RefSeq" id="WP_184582197.1">
    <property type="nucleotide sequence ID" value="NZ_JACHJT010000001.1"/>
</dbReference>
<protein>
    <submittedName>
        <fullName evidence="1">Uncharacterized protein</fullName>
    </submittedName>
</protein>
<dbReference type="EMBL" id="JACHJT010000001">
    <property type="protein sequence ID" value="MBB4934260.1"/>
    <property type="molecule type" value="Genomic_DNA"/>
</dbReference>
<dbReference type="Proteomes" id="UP000523007">
    <property type="component" value="Unassembled WGS sequence"/>
</dbReference>
<name>A0A7W7W5X3_9ACTN</name>
<proteinExistence type="predicted"/>
<sequence>MTARVTVSPAGVVVATAHVVGDAPVLVVDDGTVSVRIDASALSQAACVSLARTLERATAQFAADLHEWGSRGVRGEPLSDE</sequence>
<keyword evidence="2" id="KW-1185">Reference proteome</keyword>
<reference evidence="1 2" key="1">
    <citation type="submission" date="2020-08" db="EMBL/GenBank/DDBJ databases">
        <title>Sequencing the genomes of 1000 actinobacteria strains.</title>
        <authorList>
            <person name="Klenk H.-P."/>
        </authorList>
    </citation>
    <scope>NUCLEOTIDE SEQUENCE [LARGE SCALE GENOMIC DNA]</scope>
    <source>
        <strain evidence="1 2">DSM 102030</strain>
    </source>
</reference>
<organism evidence="1 2">
    <name type="scientific">Lipingzhangella halophila</name>
    <dbReference type="NCBI Taxonomy" id="1783352"/>
    <lineage>
        <taxon>Bacteria</taxon>
        <taxon>Bacillati</taxon>
        <taxon>Actinomycetota</taxon>
        <taxon>Actinomycetes</taxon>
        <taxon>Streptosporangiales</taxon>
        <taxon>Nocardiopsidaceae</taxon>
        <taxon>Lipingzhangella</taxon>
    </lineage>
</organism>